<evidence type="ECO:0000256" key="3">
    <source>
        <dbReference type="ARBA" id="ARBA00011160"/>
    </source>
</evidence>
<evidence type="ECO:0000313" key="16">
    <source>
        <dbReference type="EMBL" id="MFC3908988.1"/>
    </source>
</evidence>
<evidence type="ECO:0000256" key="2">
    <source>
        <dbReference type="ARBA" id="ARBA00007379"/>
    </source>
</evidence>
<dbReference type="PIRSF" id="PIRSF003097">
    <property type="entry name" value="FtsX"/>
    <property type="match status" value="1"/>
</dbReference>
<comment type="subunit">
    <text evidence="3">Forms a membrane-associated complex with FtsE.</text>
</comment>
<comment type="subcellular location">
    <subcellularLocation>
        <location evidence="1">Cell inner membrane</location>
        <topology evidence="1">Multi-pass membrane protein</topology>
    </subcellularLocation>
</comment>
<accession>A0ABV8CFE3</accession>
<sequence length="305" mass="33499">MLDALQALAAYHVQAATNSFNFLCRRPLATMMTVIVIAIALTLPVLFWVFSDNVEHLTADWQRSGHISLYLKQSTGEDAVLLGQIRAVDGVGQATMKTPAEGLAELQQQEGMNDIVKYLPENPLPAVVSITPALTIDNPLKLQQLYDRLRALPQVEQAKLDMEWITRLDAILGFVSKIANALMALLASAVVLIIGNTLRLAIQNRHEEIQVLKLIGATDAFILRPFLYSGIWYGLAGAIFAILFTNIIMLSIAVAIEELASVYHMRYPLLGLSVKQAYMIVLAAIALGWLGARLSVKRQLAAIEP</sequence>
<feature type="domain" description="ABC3 transporter permease C-terminal" evidence="14">
    <location>
        <begin position="181"/>
        <end position="298"/>
    </location>
</feature>
<dbReference type="InterPro" id="IPR040690">
    <property type="entry name" value="FtsX_ECD"/>
</dbReference>
<keyword evidence="11 12" id="KW-0131">Cell cycle</keyword>
<evidence type="ECO:0000256" key="10">
    <source>
        <dbReference type="ARBA" id="ARBA00023136"/>
    </source>
</evidence>
<evidence type="ECO:0000256" key="11">
    <source>
        <dbReference type="ARBA" id="ARBA00023306"/>
    </source>
</evidence>
<evidence type="ECO:0000313" key="17">
    <source>
        <dbReference type="Proteomes" id="UP001595758"/>
    </source>
</evidence>
<evidence type="ECO:0000256" key="7">
    <source>
        <dbReference type="ARBA" id="ARBA00022618"/>
    </source>
</evidence>
<feature type="domain" description="FtsX extracellular" evidence="15">
    <location>
        <begin position="67"/>
        <end position="157"/>
    </location>
</feature>
<keyword evidence="6 12" id="KW-0997">Cell inner membrane</keyword>
<keyword evidence="8 13" id="KW-0812">Transmembrane</keyword>
<dbReference type="InterPro" id="IPR004513">
    <property type="entry name" value="FtsX"/>
</dbReference>
<evidence type="ECO:0000259" key="14">
    <source>
        <dbReference type="Pfam" id="PF02687"/>
    </source>
</evidence>
<dbReference type="EMBL" id="JBHSAB010000016">
    <property type="protein sequence ID" value="MFC3908988.1"/>
    <property type="molecule type" value="Genomic_DNA"/>
</dbReference>
<feature type="transmembrane region" description="Helical" evidence="13">
    <location>
        <begin position="276"/>
        <end position="296"/>
    </location>
</feature>
<dbReference type="Pfam" id="PF02687">
    <property type="entry name" value="FtsX"/>
    <property type="match status" value="1"/>
</dbReference>
<evidence type="ECO:0000256" key="6">
    <source>
        <dbReference type="ARBA" id="ARBA00022519"/>
    </source>
</evidence>
<gene>
    <name evidence="16" type="primary">ftsX</name>
    <name evidence="16" type="ORF">ACFORL_07865</name>
</gene>
<comment type="caution">
    <text evidence="16">The sequence shown here is derived from an EMBL/GenBank/DDBJ whole genome shotgun (WGS) entry which is preliminary data.</text>
</comment>
<keyword evidence="5 12" id="KW-1003">Cell membrane</keyword>
<keyword evidence="17" id="KW-1185">Reference proteome</keyword>
<evidence type="ECO:0000256" key="8">
    <source>
        <dbReference type="ARBA" id="ARBA00022692"/>
    </source>
</evidence>
<name>A0ABV8CFE3_9GAMM</name>
<feature type="transmembrane region" description="Helical" evidence="13">
    <location>
        <begin position="28"/>
        <end position="50"/>
    </location>
</feature>
<evidence type="ECO:0000256" key="1">
    <source>
        <dbReference type="ARBA" id="ARBA00004429"/>
    </source>
</evidence>
<evidence type="ECO:0000256" key="5">
    <source>
        <dbReference type="ARBA" id="ARBA00022475"/>
    </source>
</evidence>
<dbReference type="InterPro" id="IPR003838">
    <property type="entry name" value="ABC3_permease_C"/>
</dbReference>
<comment type="function">
    <text evidence="12">Part of the ABC transporter FtsEX involved in cellular division.</text>
</comment>
<dbReference type="Proteomes" id="UP001595758">
    <property type="component" value="Unassembled WGS sequence"/>
</dbReference>
<dbReference type="PANTHER" id="PTHR47755:SF1">
    <property type="entry name" value="CELL DIVISION PROTEIN FTSX"/>
    <property type="match status" value="1"/>
</dbReference>
<dbReference type="PANTHER" id="PTHR47755">
    <property type="entry name" value="CELL DIVISION PROTEIN FTSX"/>
    <property type="match status" value="1"/>
</dbReference>
<reference evidence="17" key="1">
    <citation type="journal article" date="2019" name="Int. J. Syst. Evol. Microbiol.">
        <title>The Global Catalogue of Microorganisms (GCM) 10K type strain sequencing project: providing services to taxonomists for standard genome sequencing and annotation.</title>
        <authorList>
            <consortium name="The Broad Institute Genomics Platform"/>
            <consortium name="The Broad Institute Genome Sequencing Center for Infectious Disease"/>
            <person name="Wu L."/>
            <person name="Ma J."/>
        </authorList>
    </citation>
    <scope>NUCLEOTIDE SEQUENCE [LARGE SCALE GENOMIC DNA]</scope>
    <source>
        <strain evidence="17">CCUG 59858</strain>
    </source>
</reference>
<comment type="similarity">
    <text evidence="2 12">Belongs to the ABC-4 integral membrane protein family. FtsX subfamily.</text>
</comment>
<keyword evidence="10 12" id="KW-0472">Membrane</keyword>
<dbReference type="RefSeq" id="WP_382342783.1">
    <property type="nucleotide sequence ID" value="NZ_JBHSAB010000016.1"/>
</dbReference>
<evidence type="ECO:0000259" key="15">
    <source>
        <dbReference type="Pfam" id="PF18075"/>
    </source>
</evidence>
<evidence type="ECO:0000256" key="12">
    <source>
        <dbReference type="PIRNR" id="PIRNR003097"/>
    </source>
</evidence>
<dbReference type="Pfam" id="PF18075">
    <property type="entry name" value="FtsX_ECD"/>
    <property type="match status" value="1"/>
</dbReference>
<keyword evidence="9 13" id="KW-1133">Transmembrane helix</keyword>
<dbReference type="Gene3D" id="3.30.70.3040">
    <property type="match status" value="1"/>
</dbReference>
<feature type="transmembrane region" description="Helical" evidence="13">
    <location>
        <begin position="231"/>
        <end position="256"/>
    </location>
</feature>
<evidence type="ECO:0000256" key="4">
    <source>
        <dbReference type="ARBA" id="ARBA00021907"/>
    </source>
</evidence>
<evidence type="ECO:0000256" key="13">
    <source>
        <dbReference type="SAM" id="Phobius"/>
    </source>
</evidence>
<keyword evidence="7 12" id="KW-0132">Cell division</keyword>
<proteinExistence type="inferred from homology"/>
<protein>
    <recommendedName>
        <fullName evidence="4 12">Cell division protein FtsX</fullName>
    </recommendedName>
</protein>
<organism evidence="16 17">
    <name type="scientific">Legionella dresdenensis</name>
    <dbReference type="NCBI Taxonomy" id="450200"/>
    <lineage>
        <taxon>Bacteria</taxon>
        <taxon>Pseudomonadati</taxon>
        <taxon>Pseudomonadota</taxon>
        <taxon>Gammaproteobacteria</taxon>
        <taxon>Legionellales</taxon>
        <taxon>Legionellaceae</taxon>
        <taxon>Legionella</taxon>
    </lineage>
</organism>
<feature type="transmembrane region" description="Helical" evidence="13">
    <location>
        <begin position="170"/>
        <end position="195"/>
    </location>
</feature>
<dbReference type="NCBIfam" id="TIGR00439">
    <property type="entry name" value="FtsX_Gneg"/>
    <property type="match status" value="1"/>
</dbReference>
<evidence type="ECO:0000256" key="9">
    <source>
        <dbReference type="ARBA" id="ARBA00022989"/>
    </source>
</evidence>
<dbReference type="InterPro" id="IPR047590">
    <property type="entry name" value="FtsX_proteobact-type"/>
</dbReference>